<dbReference type="Gene3D" id="3.30.200.20">
    <property type="entry name" value="Phosphorylase Kinase, domain 1"/>
    <property type="match status" value="1"/>
</dbReference>
<keyword evidence="6 11" id="KW-0067">ATP-binding</keyword>
<dbReference type="InterPro" id="IPR000719">
    <property type="entry name" value="Prot_kinase_dom"/>
</dbReference>
<dbReference type="PRINTS" id="PR00452">
    <property type="entry name" value="SH3DOMAIN"/>
</dbReference>
<evidence type="ECO:0000256" key="4">
    <source>
        <dbReference type="ARBA" id="ARBA00022741"/>
    </source>
</evidence>
<dbReference type="SUPFAM" id="SSF56112">
    <property type="entry name" value="Protein kinase-like (PK-like)"/>
    <property type="match status" value="1"/>
</dbReference>
<evidence type="ECO:0000259" key="13">
    <source>
        <dbReference type="PROSITE" id="PS50002"/>
    </source>
</evidence>
<dbReference type="AlphaFoldDB" id="A0A4U1F0Y0"/>
<feature type="binding site" evidence="11">
    <location>
        <position position="210"/>
    </location>
    <ligand>
        <name>ATP</name>
        <dbReference type="ChEBI" id="CHEBI:30616"/>
    </ligand>
</feature>
<dbReference type="CDD" id="cd11769">
    <property type="entry name" value="SH3_CSK"/>
    <property type="match status" value="1"/>
</dbReference>
<dbReference type="PROSITE" id="PS50011">
    <property type="entry name" value="PROTEIN_KINASE_DOM"/>
    <property type="match status" value="1"/>
</dbReference>
<keyword evidence="5" id="KW-0418">Kinase</keyword>
<evidence type="ECO:0000256" key="1">
    <source>
        <dbReference type="ARBA" id="ARBA00011903"/>
    </source>
</evidence>
<reference evidence="16" key="1">
    <citation type="journal article" date="2019" name="IScience">
        <title>Narwhal Genome Reveals Long-Term Low Genetic Diversity despite Current Large Abundance Size.</title>
        <authorList>
            <person name="Westbury M.V."/>
            <person name="Petersen B."/>
            <person name="Garde E."/>
            <person name="Heide-Jorgensen M.P."/>
            <person name="Lorenzen E.D."/>
        </authorList>
    </citation>
    <scope>NUCLEOTIDE SEQUENCE [LARGE SCALE GENOMIC DNA]</scope>
</reference>
<feature type="region of interest" description="Disordered" evidence="12">
    <location>
        <begin position="29"/>
        <end position="61"/>
    </location>
</feature>
<dbReference type="EC" id="2.7.10.2" evidence="1"/>
<gene>
    <name evidence="15" type="ORF">EI555_003872</name>
</gene>
<evidence type="ECO:0000256" key="5">
    <source>
        <dbReference type="ARBA" id="ARBA00022777"/>
    </source>
</evidence>
<dbReference type="PROSITE" id="PS50002">
    <property type="entry name" value="SH3"/>
    <property type="match status" value="1"/>
</dbReference>
<comment type="catalytic activity">
    <reaction evidence="9">
        <text>L-tyrosyl-[protein] + ATP = O-phospho-L-tyrosyl-[protein] + ADP + H(+)</text>
        <dbReference type="Rhea" id="RHEA:10596"/>
        <dbReference type="Rhea" id="RHEA-COMP:10136"/>
        <dbReference type="Rhea" id="RHEA-COMP:20101"/>
        <dbReference type="ChEBI" id="CHEBI:15378"/>
        <dbReference type="ChEBI" id="CHEBI:30616"/>
        <dbReference type="ChEBI" id="CHEBI:46858"/>
        <dbReference type="ChEBI" id="CHEBI:61978"/>
        <dbReference type="ChEBI" id="CHEBI:456216"/>
        <dbReference type="EC" id="2.7.10.2"/>
    </reaction>
</comment>
<keyword evidence="2 10" id="KW-0728">SH3 domain</keyword>
<dbReference type="PROSITE" id="PS00107">
    <property type="entry name" value="PROTEIN_KINASE_ATP"/>
    <property type="match status" value="1"/>
</dbReference>
<evidence type="ECO:0000256" key="8">
    <source>
        <dbReference type="ARBA" id="ARBA00023137"/>
    </source>
</evidence>
<evidence type="ECO:0000256" key="12">
    <source>
        <dbReference type="SAM" id="MobiDB-lite"/>
    </source>
</evidence>
<evidence type="ECO:0000256" key="11">
    <source>
        <dbReference type="PROSITE-ProRule" id="PRU10141"/>
    </source>
</evidence>
<evidence type="ECO:0000256" key="9">
    <source>
        <dbReference type="ARBA" id="ARBA00051245"/>
    </source>
</evidence>
<dbReference type="Pfam" id="PF07714">
    <property type="entry name" value="PK_Tyr_Ser-Thr"/>
    <property type="match status" value="1"/>
</dbReference>
<dbReference type="InterPro" id="IPR020635">
    <property type="entry name" value="Tyr_kinase_cat_dom"/>
</dbReference>
<dbReference type="InterPro" id="IPR001452">
    <property type="entry name" value="SH3_domain"/>
</dbReference>
<evidence type="ECO:0000256" key="2">
    <source>
        <dbReference type="ARBA" id="ARBA00022443"/>
    </source>
</evidence>
<dbReference type="GO" id="GO:0004715">
    <property type="term" value="F:non-membrane spanning protein tyrosine kinase activity"/>
    <property type="evidence" value="ECO:0007669"/>
    <property type="project" value="UniProtKB-EC"/>
</dbReference>
<evidence type="ECO:0000313" key="15">
    <source>
        <dbReference type="EMBL" id="TKC42802.1"/>
    </source>
</evidence>
<feature type="compositionally biased region" description="Polar residues" evidence="12">
    <location>
        <begin position="33"/>
        <end position="50"/>
    </location>
</feature>
<feature type="non-terminal residue" evidence="15">
    <location>
        <position position="283"/>
    </location>
</feature>
<feature type="domain" description="Protein kinase" evidence="14">
    <location>
        <begin position="183"/>
        <end position="283"/>
    </location>
</feature>
<name>A0A4U1F0Y0_MONMO</name>
<keyword evidence="3" id="KW-0808">Transferase</keyword>
<protein>
    <recommendedName>
        <fullName evidence="1">non-specific protein-tyrosine kinase</fullName>
        <ecNumber evidence="1">2.7.10.2</ecNumber>
    </recommendedName>
</protein>
<dbReference type="FunFam" id="3.30.200.20:FF:000053">
    <property type="entry name" value="Tyrosine-protein kinase"/>
    <property type="match status" value="1"/>
</dbReference>
<evidence type="ECO:0000256" key="6">
    <source>
        <dbReference type="ARBA" id="ARBA00022840"/>
    </source>
</evidence>
<dbReference type="SMART" id="SM00326">
    <property type="entry name" value="SH3"/>
    <property type="match status" value="1"/>
</dbReference>
<dbReference type="Proteomes" id="UP000308365">
    <property type="component" value="Unassembled WGS sequence"/>
</dbReference>
<proteinExistence type="predicted"/>
<dbReference type="GO" id="GO:0005524">
    <property type="term" value="F:ATP binding"/>
    <property type="evidence" value="ECO:0007669"/>
    <property type="project" value="UniProtKB-UniRule"/>
</dbReference>
<accession>A0A4U1F0Y0</accession>
<sequence length="283" mass="30261">PGFQQNGIPGPTVRCTALYGSTGLGAVGKSQLEDTQSSPGEGHLTQTQGGQPRGCDLEGSQVGGAPGFSAHVSPALQAAWPSGTECIAKYNFHGTAEQDLPFCKGDVLTIVAVTKDPNWYKAKNKVGREGIIPANYVQKREGHYTSDADGLCTRLIKPKVMEGTVAAQDEFFRSGWALNMKDLKLLQTIGKGEFGDVMLGDYRGNKVAVKCIKNDATAQAFLAEASVMTQLRHSNLVQLLGVIVEEKGGLYIVTEYMAKGSLVDYLRSRGRSVLGGDCLLKFS</sequence>
<dbReference type="InterPro" id="IPR050198">
    <property type="entry name" value="Non-receptor_tyrosine_kinases"/>
</dbReference>
<keyword evidence="8" id="KW-0829">Tyrosine-protein kinase</keyword>
<dbReference type="SMART" id="SM00219">
    <property type="entry name" value="TyrKc"/>
    <property type="match status" value="1"/>
</dbReference>
<keyword evidence="4 11" id="KW-0547">Nucleotide-binding</keyword>
<dbReference type="Pfam" id="PF00018">
    <property type="entry name" value="SH3_1"/>
    <property type="match status" value="1"/>
</dbReference>
<feature type="non-terminal residue" evidence="15">
    <location>
        <position position="1"/>
    </location>
</feature>
<evidence type="ECO:0000259" key="14">
    <source>
        <dbReference type="PROSITE" id="PS50011"/>
    </source>
</evidence>
<dbReference type="EMBL" id="RWIC01000526">
    <property type="protein sequence ID" value="TKC42802.1"/>
    <property type="molecule type" value="Genomic_DNA"/>
</dbReference>
<dbReference type="PANTHER" id="PTHR24418">
    <property type="entry name" value="TYROSINE-PROTEIN KINASE"/>
    <property type="match status" value="1"/>
</dbReference>
<dbReference type="InterPro" id="IPR017441">
    <property type="entry name" value="Protein_kinase_ATP_BS"/>
</dbReference>
<organism evidence="15 16">
    <name type="scientific">Monodon monoceros</name>
    <name type="common">Narwhal</name>
    <name type="synonym">Ceratodon monodon</name>
    <dbReference type="NCBI Taxonomy" id="40151"/>
    <lineage>
        <taxon>Eukaryota</taxon>
        <taxon>Metazoa</taxon>
        <taxon>Chordata</taxon>
        <taxon>Craniata</taxon>
        <taxon>Vertebrata</taxon>
        <taxon>Euteleostomi</taxon>
        <taxon>Mammalia</taxon>
        <taxon>Eutheria</taxon>
        <taxon>Laurasiatheria</taxon>
        <taxon>Artiodactyla</taxon>
        <taxon>Whippomorpha</taxon>
        <taxon>Cetacea</taxon>
        <taxon>Odontoceti</taxon>
        <taxon>Monodontidae</taxon>
        <taxon>Monodon</taxon>
    </lineage>
</organism>
<feature type="domain" description="SH3" evidence="13">
    <location>
        <begin position="81"/>
        <end position="142"/>
    </location>
</feature>
<dbReference type="FunFam" id="2.30.30.40:FF:000146">
    <property type="entry name" value="Tyrosine-protein kinase"/>
    <property type="match status" value="1"/>
</dbReference>
<keyword evidence="7" id="KW-0727">SH2 domain</keyword>
<evidence type="ECO:0000256" key="3">
    <source>
        <dbReference type="ARBA" id="ARBA00022679"/>
    </source>
</evidence>
<dbReference type="SUPFAM" id="SSF50044">
    <property type="entry name" value="SH3-domain"/>
    <property type="match status" value="1"/>
</dbReference>
<dbReference type="InterPro" id="IPR036028">
    <property type="entry name" value="SH3-like_dom_sf"/>
</dbReference>
<dbReference type="Gene3D" id="2.30.30.40">
    <property type="entry name" value="SH3 Domains"/>
    <property type="match status" value="1"/>
</dbReference>
<dbReference type="InterPro" id="IPR001245">
    <property type="entry name" value="Ser-Thr/Tyr_kinase_cat_dom"/>
</dbReference>
<dbReference type="InterPro" id="IPR011009">
    <property type="entry name" value="Kinase-like_dom_sf"/>
</dbReference>
<evidence type="ECO:0000256" key="7">
    <source>
        <dbReference type="ARBA" id="ARBA00022999"/>
    </source>
</evidence>
<comment type="caution">
    <text evidence="15">The sequence shown here is derived from an EMBL/GenBank/DDBJ whole genome shotgun (WGS) entry which is preliminary data.</text>
</comment>
<evidence type="ECO:0000313" key="16">
    <source>
        <dbReference type="Proteomes" id="UP000308365"/>
    </source>
</evidence>
<evidence type="ECO:0000256" key="10">
    <source>
        <dbReference type="PROSITE-ProRule" id="PRU00192"/>
    </source>
</evidence>